<evidence type="ECO:0000256" key="2">
    <source>
        <dbReference type="ARBA" id="ARBA00022771"/>
    </source>
</evidence>
<gene>
    <name evidence="7" type="ORF">ABEB36_012023</name>
</gene>
<keyword evidence="1" id="KW-0479">Metal-binding</keyword>
<dbReference type="GO" id="GO:0008270">
    <property type="term" value="F:zinc ion binding"/>
    <property type="evidence" value="ECO:0007669"/>
    <property type="project" value="UniProtKB-KW"/>
</dbReference>
<keyword evidence="2 4" id="KW-0863">Zinc-finger</keyword>
<feature type="domain" description="BED-type" evidence="6">
    <location>
        <begin position="3"/>
        <end position="55"/>
    </location>
</feature>
<keyword evidence="3" id="KW-0862">Zinc</keyword>
<dbReference type="SMART" id="SM00614">
    <property type="entry name" value="ZnF_BED"/>
    <property type="match status" value="1"/>
</dbReference>
<dbReference type="SUPFAM" id="SSF57667">
    <property type="entry name" value="beta-beta-alpha zinc fingers"/>
    <property type="match status" value="1"/>
</dbReference>
<accession>A0ABD1E9W8</accession>
<dbReference type="Pfam" id="PF02892">
    <property type="entry name" value="zf-BED"/>
    <property type="match status" value="1"/>
</dbReference>
<organism evidence="7 8">
    <name type="scientific">Hypothenemus hampei</name>
    <name type="common">Coffee berry borer</name>
    <dbReference type="NCBI Taxonomy" id="57062"/>
    <lineage>
        <taxon>Eukaryota</taxon>
        <taxon>Metazoa</taxon>
        <taxon>Ecdysozoa</taxon>
        <taxon>Arthropoda</taxon>
        <taxon>Hexapoda</taxon>
        <taxon>Insecta</taxon>
        <taxon>Pterygota</taxon>
        <taxon>Neoptera</taxon>
        <taxon>Endopterygota</taxon>
        <taxon>Coleoptera</taxon>
        <taxon>Polyphaga</taxon>
        <taxon>Cucujiformia</taxon>
        <taxon>Curculionidae</taxon>
        <taxon>Scolytinae</taxon>
        <taxon>Hypothenemus</taxon>
    </lineage>
</organism>
<evidence type="ECO:0000313" key="8">
    <source>
        <dbReference type="Proteomes" id="UP001566132"/>
    </source>
</evidence>
<evidence type="ECO:0000256" key="3">
    <source>
        <dbReference type="ARBA" id="ARBA00022833"/>
    </source>
</evidence>
<dbReference type="InterPro" id="IPR036236">
    <property type="entry name" value="Znf_C2H2_sf"/>
</dbReference>
<dbReference type="InterPro" id="IPR003656">
    <property type="entry name" value="Znf_BED"/>
</dbReference>
<sequence length="182" mass="21384">MNRRRSKMWNYFRVVNENRSMARCKFCLSVMSYRTTVSNLRKHLYKKHPDIVEHIEEAEQDNASDTGNFTSVENGSDNNQITYEIIENDADEHDTSEDVDQKDTLFVPPPVRKQKTNHENLASIIKIEPRRSGAVDRETEFDLWARSVAIQLNKMDVKRALELQFQIQSLISKERLDHETEQ</sequence>
<evidence type="ECO:0000313" key="7">
    <source>
        <dbReference type="EMBL" id="KAL1491422.1"/>
    </source>
</evidence>
<evidence type="ECO:0000259" key="6">
    <source>
        <dbReference type="PROSITE" id="PS50808"/>
    </source>
</evidence>
<feature type="region of interest" description="Disordered" evidence="5">
    <location>
        <begin position="93"/>
        <end position="112"/>
    </location>
</feature>
<dbReference type="EMBL" id="JBDJPC010000009">
    <property type="protein sequence ID" value="KAL1491422.1"/>
    <property type="molecule type" value="Genomic_DNA"/>
</dbReference>
<dbReference type="AlphaFoldDB" id="A0ABD1E9W8"/>
<dbReference type="PROSITE" id="PS50808">
    <property type="entry name" value="ZF_BED"/>
    <property type="match status" value="1"/>
</dbReference>
<name>A0ABD1E9W8_HYPHA</name>
<comment type="caution">
    <text evidence="7">The sequence shown here is derived from an EMBL/GenBank/DDBJ whole genome shotgun (WGS) entry which is preliminary data.</text>
</comment>
<evidence type="ECO:0000256" key="5">
    <source>
        <dbReference type="SAM" id="MobiDB-lite"/>
    </source>
</evidence>
<reference evidence="7 8" key="1">
    <citation type="submission" date="2024-05" db="EMBL/GenBank/DDBJ databases">
        <title>Genetic variation in Jamaican populations of the coffee berry borer (Hypothenemus hampei).</title>
        <authorList>
            <person name="Errbii M."/>
            <person name="Myrie A."/>
        </authorList>
    </citation>
    <scope>NUCLEOTIDE SEQUENCE [LARGE SCALE GENOMIC DNA]</scope>
    <source>
        <strain evidence="7">JA-Hopewell-2020-01-JO</strain>
        <tissue evidence="7">Whole body</tissue>
    </source>
</reference>
<proteinExistence type="predicted"/>
<keyword evidence="8" id="KW-1185">Reference proteome</keyword>
<evidence type="ECO:0000256" key="1">
    <source>
        <dbReference type="ARBA" id="ARBA00022723"/>
    </source>
</evidence>
<evidence type="ECO:0000256" key="4">
    <source>
        <dbReference type="PROSITE-ProRule" id="PRU00027"/>
    </source>
</evidence>
<protein>
    <recommendedName>
        <fullName evidence="6">BED-type domain-containing protein</fullName>
    </recommendedName>
</protein>
<dbReference type="Proteomes" id="UP001566132">
    <property type="component" value="Unassembled WGS sequence"/>
</dbReference>